<dbReference type="AlphaFoldDB" id="N6VZP6"/>
<keyword evidence="13 16" id="KW-0067">ATP-binding</keyword>
<keyword evidence="12 16" id="KW-0547">Nucleotide-binding</keyword>
<dbReference type="SUPFAM" id="SSF53850">
    <property type="entry name" value="Periplasmic binding protein-like II"/>
    <property type="match status" value="1"/>
</dbReference>
<comment type="subcellular location">
    <subcellularLocation>
        <location evidence="2 16">Cytoplasm</location>
    </subcellularLocation>
</comment>
<dbReference type="STRING" id="626887.J057_18325"/>
<keyword evidence="9 16" id="KW-0028">Amino-acid biosynthesis</keyword>
<dbReference type="PROSITE" id="PS01316">
    <property type="entry name" value="ATP_P_PHORIBOSYLTR"/>
    <property type="match status" value="1"/>
</dbReference>
<evidence type="ECO:0000256" key="1">
    <source>
        <dbReference type="ARBA" id="ARBA00000915"/>
    </source>
</evidence>
<evidence type="ECO:0000256" key="13">
    <source>
        <dbReference type="ARBA" id="ARBA00022840"/>
    </source>
</evidence>
<feature type="domain" description="ATP phosphoribosyltransferase catalytic" evidence="17">
    <location>
        <begin position="54"/>
        <end position="204"/>
    </location>
</feature>
<comment type="function">
    <text evidence="15 16">Catalyzes the condensation of ATP and 5-phosphoribose 1-diphosphate to form N'-(5'-phosphoribosyl)-ATP (PR-ATP). Has a crucial role in the pathway because the rate of histidine biosynthesis seems to be controlled primarily by regulation of HisG enzymatic activity.</text>
</comment>
<comment type="pathway">
    <text evidence="3 16">Amino-acid biosynthesis; L-histidine biosynthesis; L-histidine from 5-phospho-alpha-D-ribose 1-diphosphate: step 1/9.</text>
</comment>
<evidence type="ECO:0000256" key="9">
    <source>
        <dbReference type="ARBA" id="ARBA00022605"/>
    </source>
</evidence>
<proteinExistence type="inferred from homology"/>
<dbReference type="Gene3D" id="3.40.190.10">
    <property type="entry name" value="Periplasmic binding protein-like II"/>
    <property type="match status" value="2"/>
</dbReference>
<comment type="subunit">
    <text evidence="5 16">Heteromultimer composed of HisG and HisZ subunits.</text>
</comment>
<dbReference type="NCBIfam" id="TIGR00070">
    <property type="entry name" value="hisG"/>
    <property type="match status" value="1"/>
</dbReference>
<evidence type="ECO:0000256" key="8">
    <source>
        <dbReference type="ARBA" id="ARBA00022490"/>
    </source>
</evidence>
<protein>
    <recommendedName>
        <fullName evidence="7 16">ATP phosphoribosyltransferase</fullName>
        <shortName evidence="16">ATP-PRT</shortName>
        <shortName evidence="16">ATP-PRTase</shortName>
        <ecNumber evidence="6 16">2.4.2.17</ecNumber>
    </recommendedName>
</protein>
<evidence type="ECO:0000313" key="18">
    <source>
        <dbReference type="EMBL" id="ENO13379.1"/>
    </source>
</evidence>
<dbReference type="EC" id="2.4.2.17" evidence="6 16"/>
<dbReference type="UniPathway" id="UPA00031">
    <property type="reaction ID" value="UER00006"/>
</dbReference>
<dbReference type="InterPro" id="IPR001348">
    <property type="entry name" value="ATP_PRibTrfase_HisG"/>
</dbReference>
<evidence type="ECO:0000256" key="6">
    <source>
        <dbReference type="ARBA" id="ARBA00011946"/>
    </source>
</evidence>
<evidence type="ECO:0000256" key="4">
    <source>
        <dbReference type="ARBA" id="ARBA00009489"/>
    </source>
</evidence>
<evidence type="ECO:0000256" key="14">
    <source>
        <dbReference type="ARBA" id="ARBA00023102"/>
    </source>
</evidence>
<comment type="catalytic activity">
    <reaction evidence="1 16">
        <text>1-(5-phospho-beta-D-ribosyl)-ATP + diphosphate = 5-phospho-alpha-D-ribose 1-diphosphate + ATP</text>
        <dbReference type="Rhea" id="RHEA:18473"/>
        <dbReference type="ChEBI" id="CHEBI:30616"/>
        <dbReference type="ChEBI" id="CHEBI:33019"/>
        <dbReference type="ChEBI" id="CHEBI:58017"/>
        <dbReference type="ChEBI" id="CHEBI:73183"/>
        <dbReference type="EC" id="2.4.2.17"/>
    </reaction>
</comment>
<evidence type="ECO:0000256" key="2">
    <source>
        <dbReference type="ARBA" id="ARBA00004496"/>
    </source>
</evidence>
<dbReference type="GO" id="GO:0005737">
    <property type="term" value="C:cytoplasm"/>
    <property type="evidence" value="ECO:0007669"/>
    <property type="project" value="UniProtKB-SubCell"/>
</dbReference>
<dbReference type="RefSeq" id="WP_004581604.1">
    <property type="nucleotide sequence ID" value="NZ_AP028878.1"/>
</dbReference>
<accession>N6VZP6</accession>
<keyword evidence="14 16" id="KW-0368">Histidine biosynthesis</keyword>
<gene>
    <name evidence="16" type="primary">hisG</name>
    <name evidence="18" type="ORF">J057_18325</name>
</gene>
<evidence type="ECO:0000313" key="19">
    <source>
        <dbReference type="Proteomes" id="UP000013165"/>
    </source>
</evidence>
<evidence type="ECO:0000256" key="15">
    <source>
        <dbReference type="ARBA" id="ARBA00024861"/>
    </source>
</evidence>
<dbReference type="FunFam" id="3.40.190.10:FF:000011">
    <property type="entry name" value="ATP phosphoribosyltransferase"/>
    <property type="match status" value="1"/>
</dbReference>
<dbReference type="CDD" id="cd13595">
    <property type="entry name" value="PBP2_HisGs"/>
    <property type="match status" value="1"/>
</dbReference>
<comment type="domain">
    <text evidence="16">Lacks the C-terminal regulatory region which is replaced by HisZ.</text>
</comment>
<dbReference type="EMBL" id="APLQ01000014">
    <property type="protein sequence ID" value="ENO13379.1"/>
    <property type="molecule type" value="Genomic_DNA"/>
</dbReference>
<dbReference type="InterPro" id="IPR018198">
    <property type="entry name" value="ATP_PRibTrfase_CS"/>
</dbReference>
<dbReference type="GO" id="GO:0000105">
    <property type="term" value="P:L-histidine biosynthetic process"/>
    <property type="evidence" value="ECO:0007669"/>
    <property type="project" value="UniProtKB-UniRule"/>
</dbReference>
<keyword evidence="11 16" id="KW-0808">Transferase</keyword>
<dbReference type="Pfam" id="PF01634">
    <property type="entry name" value="HisG"/>
    <property type="match status" value="1"/>
</dbReference>
<dbReference type="PANTHER" id="PTHR21403:SF8">
    <property type="entry name" value="ATP PHOSPHORIBOSYLTRANSFERASE"/>
    <property type="match status" value="1"/>
</dbReference>
<evidence type="ECO:0000256" key="16">
    <source>
        <dbReference type="HAMAP-Rule" id="MF_01018"/>
    </source>
</evidence>
<evidence type="ECO:0000256" key="7">
    <source>
        <dbReference type="ARBA" id="ARBA00020998"/>
    </source>
</evidence>
<comment type="caution">
    <text evidence="18">The sequence shown here is derived from an EMBL/GenBank/DDBJ whole genome shotgun (WGS) entry which is preliminary data.</text>
</comment>
<reference evidence="18 19" key="1">
    <citation type="journal article" date="2013" name="Genome Announc.">
        <title>Genome Sequence of the Polycyclic Aromatic Hydrocarbon-Degrading Bacterium Strain Marinobacter nanhaiticus D15-8WT.</title>
        <authorList>
            <person name="Cui Z."/>
            <person name="Gao W."/>
            <person name="Li Q."/>
            <person name="Xu G."/>
            <person name="Zheng L."/>
        </authorList>
    </citation>
    <scope>NUCLEOTIDE SEQUENCE [LARGE SCALE GENOMIC DNA]</scope>
    <source>
        <strain evidence="18 19">D15-8W</strain>
    </source>
</reference>
<evidence type="ECO:0000259" key="17">
    <source>
        <dbReference type="Pfam" id="PF01634"/>
    </source>
</evidence>
<keyword evidence="19" id="KW-1185">Reference proteome</keyword>
<evidence type="ECO:0000256" key="10">
    <source>
        <dbReference type="ARBA" id="ARBA00022676"/>
    </source>
</evidence>
<name>N6VZP6_9GAMM</name>
<keyword evidence="10 16" id="KW-0328">Glycosyltransferase</keyword>
<keyword evidence="8 16" id="KW-0963">Cytoplasm</keyword>
<evidence type="ECO:0000256" key="12">
    <source>
        <dbReference type="ARBA" id="ARBA00022741"/>
    </source>
</evidence>
<dbReference type="GO" id="GO:0003879">
    <property type="term" value="F:ATP phosphoribosyltransferase activity"/>
    <property type="evidence" value="ECO:0007669"/>
    <property type="project" value="UniProtKB-UniRule"/>
</dbReference>
<sequence length="214" mass="23345">MTDSITIALSKGRILKETLPLLAEAGIEPVDDIDRSRKLVFPTSDPNVRLLIIRATDVPTYVQYGGADLGVTGKDVLMEHGGAGLYEPLDLNIARCKLMTAGPVGVKAPQGRVRVATKFVNLARQYYASQGRQADIIKLYGAMELAPILNLADEIVDIVDTGNTLKANGLEPRELITHISTRLVANRASMKMKHRGLHPIIEQLGAAVDRRRND</sequence>
<dbReference type="GO" id="GO:0005524">
    <property type="term" value="F:ATP binding"/>
    <property type="evidence" value="ECO:0007669"/>
    <property type="project" value="UniProtKB-KW"/>
</dbReference>
<dbReference type="InterPro" id="IPR024893">
    <property type="entry name" value="ATP_PRibTrfase_HisG_short"/>
</dbReference>
<evidence type="ECO:0000256" key="11">
    <source>
        <dbReference type="ARBA" id="ARBA00022679"/>
    </source>
</evidence>
<dbReference type="Proteomes" id="UP000013165">
    <property type="component" value="Unassembled WGS sequence"/>
</dbReference>
<dbReference type="HAMAP" id="MF_01018">
    <property type="entry name" value="HisG_Short"/>
    <property type="match status" value="1"/>
</dbReference>
<dbReference type="eggNOG" id="COG0040">
    <property type="taxonomic scope" value="Bacteria"/>
</dbReference>
<dbReference type="OrthoDB" id="9801867at2"/>
<organism evidence="18 19">
    <name type="scientific">Marinobacter nanhaiticus D15-8W</name>
    <dbReference type="NCBI Taxonomy" id="626887"/>
    <lineage>
        <taxon>Bacteria</taxon>
        <taxon>Pseudomonadati</taxon>
        <taxon>Pseudomonadota</taxon>
        <taxon>Gammaproteobacteria</taxon>
        <taxon>Pseudomonadales</taxon>
        <taxon>Marinobacteraceae</taxon>
        <taxon>Marinobacter</taxon>
    </lineage>
</organism>
<dbReference type="PATRIC" id="fig|626887.3.peg.3666"/>
<dbReference type="HOGENOM" id="CLU_038115_2_0_6"/>
<evidence type="ECO:0000256" key="5">
    <source>
        <dbReference type="ARBA" id="ARBA00011496"/>
    </source>
</evidence>
<dbReference type="InterPro" id="IPR013820">
    <property type="entry name" value="ATP_PRibTrfase_cat"/>
</dbReference>
<evidence type="ECO:0000256" key="3">
    <source>
        <dbReference type="ARBA" id="ARBA00004667"/>
    </source>
</evidence>
<comment type="similarity">
    <text evidence="4 16">Belongs to the ATP phosphoribosyltransferase family. Short subfamily.</text>
</comment>
<dbReference type="PANTHER" id="PTHR21403">
    <property type="entry name" value="ATP PHOSPHORIBOSYLTRANSFERASE ATP-PRTASE"/>
    <property type="match status" value="1"/>
</dbReference>